<dbReference type="SUPFAM" id="SSF53335">
    <property type="entry name" value="S-adenosyl-L-methionine-dependent methyltransferases"/>
    <property type="match status" value="1"/>
</dbReference>
<gene>
    <name evidence="2" type="ORF">EPH_0074010</name>
</gene>
<dbReference type="OrthoDB" id="46564at2759"/>
<evidence type="ECO:0000256" key="1">
    <source>
        <dbReference type="SAM" id="MobiDB-lite"/>
    </source>
</evidence>
<feature type="region of interest" description="Disordered" evidence="1">
    <location>
        <begin position="433"/>
        <end position="456"/>
    </location>
</feature>
<dbReference type="Proteomes" id="UP000018201">
    <property type="component" value="Unassembled WGS sequence"/>
</dbReference>
<feature type="region of interest" description="Disordered" evidence="1">
    <location>
        <begin position="1"/>
        <end position="30"/>
    </location>
</feature>
<feature type="region of interest" description="Disordered" evidence="1">
    <location>
        <begin position="1236"/>
        <end position="1499"/>
    </location>
</feature>
<protein>
    <submittedName>
        <fullName evidence="2">Uncharacterized protein</fullName>
    </submittedName>
</protein>
<dbReference type="VEuPathDB" id="ToxoDB:EPH_0074010"/>
<accession>U6H2A2</accession>
<reference evidence="2" key="2">
    <citation type="submission" date="2013-10" db="EMBL/GenBank/DDBJ databases">
        <authorList>
            <person name="Aslett M."/>
        </authorList>
    </citation>
    <scope>NUCLEOTIDE SEQUENCE [LARGE SCALE GENOMIC DNA]</scope>
    <source>
        <strain evidence="2">Houghton</strain>
    </source>
</reference>
<feature type="compositionally biased region" description="Low complexity" evidence="1">
    <location>
        <begin position="1436"/>
        <end position="1447"/>
    </location>
</feature>
<dbReference type="EMBL" id="HG695581">
    <property type="protein sequence ID" value="CDI86555.1"/>
    <property type="molecule type" value="Genomic_DNA"/>
</dbReference>
<proteinExistence type="predicted"/>
<organism evidence="2 3">
    <name type="scientific">Eimeria praecox</name>
    <dbReference type="NCBI Taxonomy" id="51316"/>
    <lineage>
        <taxon>Eukaryota</taxon>
        <taxon>Sar</taxon>
        <taxon>Alveolata</taxon>
        <taxon>Apicomplexa</taxon>
        <taxon>Conoidasida</taxon>
        <taxon>Coccidia</taxon>
        <taxon>Eucoccidiorida</taxon>
        <taxon>Eimeriorina</taxon>
        <taxon>Eimeriidae</taxon>
        <taxon>Eimeria</taxon>
    </lineage>
</organism>
<feature type="compositionally biased region" description="Low complexity" evidence="1">
    <location>
        <begin position="1375"/>
        <end position="1397"/>
    </location>
</feature>
<feature type="region of interest" description="Disordered" evidence="1">
    <location>
        <begin position="862"/>
        <end position="883"/>
    </location>
</feature>
<dbReference type="InterPro" id="IPR029063">
    <property type="entry name" value="SAM-dependent_MTases_sf"/>
</dbReference>
<name>U6H2A2_9EIME</name>
<keyword evidence="3" id="KW-1185">Reference proteome</keyword>
<feature type="region of interest" description="Disordered" evidence="1">
    <location>
        <begin position="1621"/>
        <end position="1690"/>
    </location>
</feature>
<evidence type="ECO:0000313" key="2">
    <source>
        <dbReference type="EMBL" id="CDI86555.1"/>
    </source>
</evidence>
<feature type="compositionally biased region" description="Low complexity" evidence="1">
    <location>
        <begin position="1328"/>
        <end position="1343"/>
    </location>
</feature>
<dbReference type="Gene3D" id="3.40.50.150">
    <property type="entry name" value="Vaccinia Virus protein VP39"/>
    <property type="match status" value="1"/>
</dbReference>
<feature type="compositionally biased region" description="Polar residues" evidence="1">
    <location>
        <begin position="1398"/>
        <end position="1407"/>
    </location>
</feature>
<evidence type="ECO:0000313" key="3">
    <source>
        <dbReference type="Proteomes" id="UP000018201"/>
    </source>
</evidence>
<sequence>MMPASGSRGSRELDSAPQEGCGKKQKHRQDTAAVIMPYRIPNCSPLYHAYKEEGPSRDLAEATCGGSQRAAANLGKVEAAWASAQPFSQPSRAEADVASLSGQFSRATAGEAASASAPTECSAPATETAAASAALAAPYVPSVHVGAISWSRVPGFCGSCGAPTSRWSCPNGDPPWLPLIPHSRVHLRLLWDFYAASLPTSCSAMQEAITMGDLSALRAEAALLSLMSKGLGFTSLSESARRLAEICDLKDTGTPNPSWGPHHPFAAAEWTDISRLDTSEAKWVVQQQQHASSCRTHYSDDVAAGDEQLLLDGSVCECRKPVSVAGSAHTSSRVLETPQMKEVLANQEAPRAGITQAAGARNSSFAEGFYQHTLPSHAMGMRARHTQQPHQYPFQRSTKRREHEQDNMTEELRRRSLFLIHSQQLLHGQRHPLESKHQASHGHQKQQERQQKQHCAAAHFDSLHHRMGVFGNAVATCLMDLHAAKATLAPLFQEGTTATAAAGSAVAPTDKAAAEHKSPALARKSYLEALQRFMGFLAALAAALKRSAARAAAANLEEAVIARRITATATLTAIAAPALAVKAVIAAAKAALRHATVWGRIDANVVAGLASSTAPDTVAWLTSSFSGTWRFAAAPRLLFLDVSEKTAPAATATYSAASTASAAFAAALERCTACSRRATVLLEQWLRTASIPGTALSVPTLLLQLLKQVLEAAQTATSRRWDSLRCLVKRVVRCFAAAQQQLLRLLVLRETAGVAGFDTSTQRSLWPGSSYAFSRNCKSKGNDYWRARRNSRGSPRETAKGLRRGGMPPTCYWSPKQSTMGDSSAKKPTESTVLDLVVPASQQQEEKQAPLADQRLLQHHLQTGSASMEQKRNEQLTRHQWRGPSKAKIDLIHQYKRAVDLGSGVPLSLGSWQAPRFYVYEAGEVPGVPKDLLYIKESAWGPAAAQVGPAPVFLGKHLELQATPTNQTPLRGRKTIEIGAGCGLVSMVAALLGAEAHACEESGPTFALLQHNVATFNSEFTKCHAIRACKLPAPETLRGVFDLLFVTDLLNSSSARIKTLNCLLLLLGPQTDGSIDIFSVKPHANVSEGVWRSELKDLLLQLLREEATQKGTNSPVTPQVIETAIATMEEAPTLCLDAKGTDRNAASLSNCSTLSSMQVGVQLAPSRPSSGALTPAERLAPGEDFKESLVRLPQREAAVEGSAGPATATRIGANASSRAGLLRNMSQPLLHQSQLPLKSAHTAEVAAAKTSKSAPKGATEVTASSREPGSPGGGTPVRPKTSTSATAAARGGCLNVPQHMYVNRDGSPNTRVVSATAPKGLAPPRPPSAARGPSNPRPAAATKPTPPANGKVLPRTHKPMPAEPRESNGGMRSIASTAVAPKAAAEAAPPRRATEASLQNPTATGTTRKLKILAGSTTDLLKPATSGRPAKETVVPAKAAPSKSSKSARSETLVPASQLSSKRMGPLLPALGAPNAQPKRATADGSPTPLQEAAGAPLQPRRKSLLGRATGTTIAAATAAQTAAAATDASVAAVTASLATGAEALTLKSTHWSAAAFDRYAATNTGVPQQMLNATLVAASEPTPRQESAAGSWGGGSLQLPSATAAAPKPITGAPVLVSRPKQAGNSASEGAKADAVTAESPKQAAVGTGATKSAAVAVGQRGESEKPQAPLGTKTHAAAGNSTSAAGPLGARLVSRLSVLFKRSGSKEMKSK</sequence>
<feature type="region of interest" description="Disordered" evidence="1">
    <location>
        <begin position="785"/>
        <end position="829"/>
    </location>
</feature>
<feature type="region of interest" description="Disordered" evidence="1">
    <location>
        <begin position="387"/>
        <end position="406"/>
    </location>
</feature>
<reference evidence="2" key="1">
    <citation type="submission" date="2013-10" db="EMBL/GenBank/DDBJ databases">
        <title>Genomic analysis of the causative agents of coccidiosis in chickens.</title>
        <authorList>
            <person name="Reid A.J."/>
            <person name="Blake D."/>
            <person name="Billington K."/>
            <person name="Browne H."/>
            <person name="Dunn M."/>
            <person name="Hung S."/>
            <person name="Kawahara F."/>
            <person name="Miranda-Saavedra D."/>
            <person name="Mourier T."/>
            <person name="Nagra H."/>
            <person name="Otto T.D."/>
            <person name="Rawlings N."/>
            <person name="Sanchez A."/>
            <person name="Sanders M."/>
            <person name="Subramaniam C."/>
            <person name="Tay Y."/>
            <person name="Dear P."/>
            <person name="Doerig C."/>
            <person name="Gruber A."/>
            <person name="Parkinson J."/>
            <person name="Shirley M."/>
            <person name="Wan K.L."/>
            <person name="Berriman M."/>
            <person name="Tomley F."/>
            <person name="Pain A."/>
        </authorList>
    </citation>
    <scope>NUCLEOTIDE SEQUENCE [LARGE SCALE GENOMIC DNA]</scope>
    <source>
        <strain evidence="2">Houghton</strain>
    </source>
</reference>
<feature type="region of interest" description="Disordered" evidence="1">
    <location>
        <begin position="1163"/>
        <end position="1182"/>
    </location>
</feature>